<keyword evidence="1" id="KW-1133">Transmembrane helix</keyword>
<dbReference type="EMBL" id="FRBG01000001">
    <property type="protein sequence ID" value="SHK33354.1"/>
    <property type="molecule type" value="Genomic_DNA"/>
</dbReference>
<comment type="caution">
    <text evidence="3">The sequence shown here is derived from an EMBL/GenBank/DDBJ whole genome shotgun (WGS) entry which is preliminary data.</text>
</comment>
<sequence length="208" mass="23980">MDKKINKSLNDNLNNITVSDELKSKTMKKIEKLKQRKFNKFTYVAAVGIVCIFIISLSQNFSKNNLRDQKVAIQEKLQTYENADLAKVDIDFITDIYYDKSTGIIYFTINNNTDSDLFFGVGFHIEKYENGNWKKTNLTDDLAFIEIALIAKQGEKLQDSIDLSIIKDKITPGKYRVVRSYGSDNQRIISYIEFEADRGGNFTNFNSY</sequence>
<dbReference type="RefSeq" id="WP_066071252.1">
    <property type="nucleotide sequence ID" value="NZ_FRBG01000001.1"/>
</dbReference>
<evidence type="ECO:0000313" key="6">
    <source>
        <dbReference type="Proteomes" id="UP000323392"/>
    </source>
</evidence>
<evidence type="ECO:0000256" key="1">
    <source>
        <dbReference type="SAM" id="Phobius"/>
    </source>
</evidence>
<dbReference type="InterPro" id="IPR046878">
    <property type="entry name" value="Big_14"/>
</dbReference>
<reference evidence="3 5" key="1">
    <citation type="submission" date="2016-02" db="EMBL/GenBank/DDBJ databases">
        <title>Draft genome sequence for Clostridium paradoxum JW-YL-7.</title>
        <authorList>
            <person name="Utturkar S.M."/>
            <person name="Lancaster A."/>
            <person name="Poole F.L."/>
            <person name="Adams M.W."/>
            <person name="Brown S.D."/>
        </authorList>
    </citation>
    <scope>NUCLEOTIDE SEQUENCE [LARGE SCALE GENOMIC DNA]</scope>
    <source>
        <strain evidence="3 5">JW-YL-7</strain>
    </source>
</reference>
<dbReference type="OrthoDB" id="2085239at2"/>
<name>A0A150FS22_CLOPD</name>
<feature type="domain" description="Bacterial Ig-like" evidence="2">
    <location>
        <begin position="96"/>
        <end position="181"/>
    </location>
</feature>
<keyword evidence="1" id="KW-0812">Transmembrane</keyword>
<dbReference type="Proteomes" id="UP000323392">
    <property type="component" value="Unassembled WGS sequence"/>
</dbReference>
<dbReference type="PATRIC" id="fig|1121328.3.peg.1501"/>
<dbReference type="STRING" id="1121328.JWYL7_1492"/>
<keyword evidence="1" id="KW-0472">Membrane</keyword>
<reference evidence="4 6" key="2">
    <citation type="submission" date="2016-11" db="EMBL/GenBank/DDBJ databases">
        <authorList>
            <person name="Varghese N."/>
            <person name="Submissions S."/>
        </authorList>
    </citation>
    <scope>NUCLEOTIDE SEQUENCE [LARGE SCALE GENOMIC DNA]</scope>
    <source>
        <strain evidence="4 6">DSM 7308</strain>
    </source>
</reference>
<dbReference type="EMBL" id="LSFY01000001">
    <property type="protein sequence ID" value="KXZ40417.1"/>
    <property type="molecule type" value="Genomic_DNA"/>
</dbReference>
<dbReference type="Proteomes" id="UP000092605">
    <property type="component" value="Unassembled WGS sequence"/>
</dbReference>
<gene>
    <name evidence="3" type="ORF">JWYL7_1492</name>
    <name evidence="4" type="ORF">SAMN05661008_00029</name>
</gene>
<evidence type="ECO:0000259" key="2">
    <source>
        <dbReference type="Pfam" id="PF20251"/>
    </source>
</evidence>
<proteinExistence type="predicted"/>
<dbReference type="AlphaFoldDB" id="A0A150FS22"/>
<evidence type="ECO:0000313" key="5">
    <source>
        <dbReference type="Proteomes" id="UP000092605"/>
    </source>
</evidence>
<evidence type="ECO:0000313" key="4">
    <source>
        <dbReference type="EMBL" id="SHK33354.1"/>
    </source>
</evidence>
<feature type="transmembrane region" description="Helical" evidence="1">
    <location>
        <begin position="41"/>
        <end position="61"/>
    </location>
</feature>
<accession>A0A150FS22</accession>
<dbReference type="Pfam" id="PF20251">
    <property type="entry name" value="Big_14"/>
    <property type="match status" value="1"/>
</dbReference>
<organism evidence="3 5">
    <name type="scientific">Alkalithermobacter thermoalcaliphilus JW-YL-7 = DSM 7308</name>
    <dbReference type="NCBI Taxonomy" id="1121328"/>
    <lineage>
        <taxon>Bacteria</taxon>
        <taxon>Bacillati</taxon>
        <taxon>Bacillota</taxon>
        <taxon>Clostridia</taxon>
        <taxon>Peptostreptococcales</taxon>
        <taxon>Tepidibacteraceae</taxon>
        <taxon>Alkalithermobacter</taxon>
    </lineage>
</organism>
<keyword evidence="6" id="KW-1185">Reference proteome</keyword>
<protein>
    <recommendedName>
        <fullName evidence="2">Bacterial Ig-like domain-containing protein</fullName>
    </recommendedName>
</protein>
<evidence type="ECO:0000313" key="3">
    <source>
        <dbReference type="EMBL" id="KXZ40417.1"/>
    </source>
</evidence>